<gene>
    <name evidence="2" type="ORF">GGR20_003553</name>
</gene>
<dbReference type="InterPro" id="IPR008523">
    <property type="entry name" value="DUF805"/>
</dbReference>
<protein>
    <submittedName>
        <fullName evidence="2">Uncharacterized membrane protein YhaH (DUF805 family)</fullName>
    </submittedName>
</protein>
<sequence>MDDIKALLTTTDGRIGRQQWWIGIVVLIVVSIVASIVLSILSFGNGTVMAWFGVLINLALIWPSYCVGIKRRHDRDNNGTDLTILIAGSVLLNLLTATGVGTSMTDMGGMMMPVPTIWLGALNVIFAVFAIYMLVQLGFLKGTAGPNSYGPDPLDGATRTEPELS</sequence>
<dbReference type="AlphaFoldDB" id="A0A7W6IQB3"/>
<dbReference type="PANTHER" id="PTHR34980:SF3">
    <property type="entry name" value="BLR8105 PROTEIN"/>
    <property type="match status" value="1"/>
</dbReference>
<evidence type="ECO:0000313" key="2">
    <source>
        <dbReference type="EMBL" id="MBB4053885.1"/>
    </source>
</evidence>
<dbReference type="Proteomes" id="UP000547011">
    <property type="component" value="Unassembled WGS sequence"/>
</dbReference>
<feature type="transmembrane region" description="Helical" evidence="1">
    <location>
        <begin position="82"/>
        <end position="104"/>
    </location>
</feature>
<dbReference type="Pfam" id="PF05656">
    <property type="entry name" value="DUF805"/>
    <property type="match status" value="1"/>
</dbReference>
<feature type="transmembrane region" description="Helical" evidence="1">
    <location>
        <begin position="20"/>
        <end position="43"/>
    </location>
</feature>
<accession>A0A7W6IQB3</accession>
<feature type="transmembrane region" description="Helical" evidence="1">
    <location>
        <begin position="116"/>
        <end position="135"/>
    </location>
</feature>
<name>A0A7W6IQB3_9HYPH</name>
<proteinExistence type="predicted"/>
<keyword evidence="1" id="KW-1133">Transmembrane helix</keyword>
<keyword evidence="1" id="KW-0472">Membrane</keyword>
<organism evidence="2 3">
    <name type="scientific">Devosia subaequoris</name>
    <dbReference type="NCBI Taxonomy" id="395930"/>
    <lineage>
        <taxon>Bacteria</taxon>
        <taxon>Pseudomonadati</taxon>
        <taxon>Pseudomonadota</taxon>
        <taxon>Alphaproteobacteria</taxon>
        <taxon>Hyphomicrobiales</taxon>
        <taxon>Devosiaceae</taxon>
        <taxon>Devosia</taxon>
    </lineage>
</organism>
<dbReference type="RefSeq" id="WP_183312635.1">
    <property type="nucleotide sequence ID" value="NZ_JACIEW010000012.1"/>
</dbReference>
<keyword evidence="1" id="KW-0812">Transmembrane</keyword>
<evidence type="ECO:0000313" key="3">
    <source>
        <dbReference type="Proteomes" id="UP000547011"/>
    </source>
</evidence>
<comment type="caution">
    <text evidence="2">The sequence shown here is derived from an EMBL/GenBank/DDBJ whole genome shotgun (WGS) entry which is preliminary data.</text>
</comment>
<reference evidence="2 3" key="1">
    <citation type="submission" date="2020-08" db="EMBL/GenBank/DDBJ databases">
        <title>Genomic Encyclopedia of Type Strains, Phase IV (KMG-IV): sequencing the most valuable type-strain genomes for metagenomic binning, comparative biology and taxonomic classification.</title>
        <authorList>
            <person name="Goeker M."/>
        </authorList>
    </citation>
    <scope>NUCLEOTIDE SEQUENCE [LARGE SCALE GENOMIC DNA]</scope>
    <source>
        <strain evidence="2 3">DSM 23447</strain>
    </source>
</reference>
<dbReference type="PANTHER" id="PTHR34980">
    <property type="entry name" value="INNER MEMBRANE PROTEIN-RELATED-RELATED"/>
    <property type="match status" value="1"/>
</dbReference>
<feature type="transmembrane region" description="Helical" evidence="1">
    <location>
        <begin position="49"/>
        <end position="70"/>
    </location>
</feature>
<keyword evidence="3" id="KW-1185">Reference proteome</keyword>
<dbReference type="EMBL" id="JACIEW010000012">
    <property type="protein sequence ID" value="MBB4053885.1"/>
    <property type="molecule type" value="Genomic_DNA"/>
</dbReference>
<dbReference type="GO" id="GO:0005886">
    <property type="term" value="C:plasma membrane"/>
    <property type="evidence" value="ECO:0007669"/>
    <property type="project" value="TreeGrafter"/>
</dbReference>
<evidence type="ECO:0000256" key="1">
    <source>
        <dbReference type="SAM" id="Phobius"/>
    </source>
</evidence>